<reference evidence="2" key="1">
    <citation type="submission" date="2016-10" db="EMBL/GenBank/DDBJ databases">
        <authorList>
            <person name="Varghese N."/>
            <person name="Submissions S."/>
        </authorList>
    </citation>
    <scope>NUCLEOTIDE SEQUENCE [LARGE SCALE GENOMIC DNA]</scope>
    <source>
        <strain evidence="2">DSM 26879</strain>
    </source>
</reference>
<keyword evidence="2" id="KW-1185">Reference proteome</keyword>
<protein>
    <recommendedName>
        <fullName evidence="3">Homeodomain-like domain-containing protein</fullName>
    </recommendedName>
</protein>
<proteinExistence type="predicted"/>
<dbReference type="RefSeq" id="WP_090198413.1">
    <property type="nucleotide sequence ID" value="NZ_FOYP01000001.1"/>
</dbReference>
<evidence type="ECO:0000313" key="1">
    <source>
        <dbReference type="EMBL" id="SFR40554.1"/>
    </source>
</evidence>
<dbReference type="STRING" id="390270.SAMN04488005_1518"/>
<sequence>MSDILTTDLFGDAVTLPSGRRGRPAHKWSKSSADKVILGLAMGMTTDEIANGLGITSPTLRKYYFSELKRRDMQRDRFELWRVHQLAELANEGNVSALKELGKLMVNRDRAKAIAELGDGDDLPKAPRIGVKQQRVQAADDAATSSGWGELLPAKMTH</sequence>
<evidence type="ECO:0008006" key="3">
    <source>
        <dbReference type="Google" id="ProtNLM"/>
    </source>
</evidence>
<dbReference type="Proteomes" id="UP000199478">
    <property type="component" value="Unassembled WGS sequence"/>
</dbReference>
<dbReference type="AlphaFoldDB" id="A0A1I6GED8"/>
<dbReference type="EMBL" id="FOYP01000001">
    <property type="protein sequence ID" value="SFR40554.1"/>
    <property type="molecule type" value="Genomic_DNA"/>
</dbReference>
<dbReference type="OrthoDB" id="6039124at2"/>
<evidence type="ECO:0000313" key="2">
    <source>
        <dbReference type="Proteomes" id="UP000199478"/>
    </source>
</evidence>
<name>A0A1I6GED8_9RHOB</name>
<gene>
    <name evidence="1" type="ORF">SAMN04488005_1518</name>
</gene>
<organism evidence="1 2">
    <name type="scientific">Yoonia tamlensis</name>
    <dbReference type="NCBI Taxonomy" id="390270"/>
    <lineage>
        <taxon>Bacteria</taxon>
        <taxon>Pseudomonadati</taxon>
        <taxon>Pseudomonadota</taxon>
        <taxon>Alphaproteobacteria</taxon>
        <taxon>Rhodobacterales</taxon>
        <taxon>Paracoccaceae</taxon>
        <taxon>Yoonia</taxon>
    </lineage>
</organism>
<accession>A0A1I6GED8</accession>